<sequence>MIVSKNPVNPDNPTIGNESETHEDDNVTEEIDFDDIKDEDESEIKHEESSDGVDYIKKYKSNQRHLDTIVKYLIIIGIIIRILFFLMPKFKRRVVDTPIHQTSMKSFLKDTFTLLNEPLKNKNEIMEQYNQIVEFLRDNSTRESIIDEINRTNLVERSKKVILELSEYCENNNNQLIIFIMISALTELRKYNYPVTADKTYLFRLIDRCMEASTLMSTLFNFINTFADKNELYNGFFKDLSKHYADFKQRPYMLSPVEFIYNLVHFRKLNESDYQHVCNFLSESDLQNMQKFEIYSFCHIFNRLSCSDRDAILNSNECQKNNF</sequence>
<evidence type="ECO:0000313" key="4">
    <source>
        <dbReference type="Proteomes" id="UP000001542"/>
    </source>
</evidence>
<feature type="transmembrane region" description="Helical" evidence="2">
    <location>
        <begin position="69"/>
        <end position="87"/>
    </location>
</feature>
<evidence type="ECO:0000256" key="2">
    <source>
        <dbReference type="SAM" id="Phobius"/>
    </source>
</evidence>
<feature type="region of interest" description="Disordered" evidence="1">
    <location>
        <begin position="1"/>
        <end position="29"/>
    </location>
</feature>
<reference evidence="3" key="2">
    <citation type="journal article" date="2007" name="Science">
        <title>Draft genome sequence of the sexually transmitted pathogen Trichomonas vaginalis.</title>
        <authorList>
            <person name="Carlton J.M."/>
            <person name="Hirt R.P."/>
            <person name="Silva J.C."/>
            <person name="Delcher A.L."/>
            <person name="Schatz M."/>
            <person name="Zhao Q."/>
            <person name="Wortman J.R."/>
            <person name="Bidwell S.L."/>
            <person name="Alsmark U.C.M."/>
            <person name="Besteiro S."/>
            <person name="Sicheritz-Ponten T."/>
            <person name="Noel C.J."/>
            <person name="Dacks J.B."/>
            <person name="Foster P.G."/>
            <person name="Simillion C."/>
            <person name="Van de Peer Y."/>
            <person name="Miranda-Saavedra D."/>
            <person name="Barton G.J."/>
            <person name="Westrop G.D."/>
            <person name="Mueller S."/>
            <person name="Dessi D."/>
            <person name="Fiori P.L."/>
            <person name="Ren Q."/>
            <person name="Paulsen I."/>
            <person name="Zhang H."/>
            <person name="Bastida-Corcuera F.D."/>
            <person name="Simoes-Barbosa A."/>
            <person name="Brown M.T."/>
            <person name="Hayes R.D."/>
            <person name="Mukherjee M."/>
            <person name="Okumura C.Y."/>
            <person name="Schneider R."/>
            <person name="Smith A.J."/>
            <person name="Vanacova S."/>
            <person name="Villalvazo M."/>
            <person name="Haas B.J."/>
            <person name="Pertea M."/>
            <person name="Feldblyum T.V."/>
            <person name="Utterback T.R."/>
            <person name="Shu C.L."/>
            <person name="Osoegawa K."/>
            <person name="de Jong P.J."/>
            <person name="Hrdy I."/>
            <person name="Horvathova L."/>
            <person name="Zubacova Z."/>
            <person name="Dolezal P."/>
            <person name="Malik S.B."/>
            <person name="Logsdon J.M. Jr."/>
            <person name="Henze K."/>
            <person name="Gupta A."/>
            <person name="Wang C.C."/>
            <person name="Dunne R.L."/>
            <person name="Upcroft J.A."/>
            <person name="Upcroft P."/>
            <person name="White O."/>
            <person name="Salzberg S.L."/>
            <person name="Tang P."/>
            <person name="Chiu C.-H."/>
            <person name="Lee Y.-S."/>
            <person name="Embley T.M."/>
            <person name="Coombs G.H."/>
            <person name="Mottram J.C."/>
            <person name="Tachezy J."/>
            <person name="Fraser-Liggett C.M."/>
            <person name="Johnson P.J."/>
        </authorList>
    </citation>
    <scope>NUCLEOTIDE SEQUENCE [LARGE SCALE GENOMIC DNA]</scope>
    <source>
        <strain evidence="3">G3</strain>
    </source>
</reference>
<accession>A2DAR2</accession>
<keyword evidence="2" id="KW-0472">Membrane</keyword>
<name>A2DAR2_TRIV3</name>
<gene>
    <name evidence="3" type="ORF">TVAG_035890</name>
</gene>
<dbReference type="VEuPathDB" id="TrichDB:TVAGG3_0812330"/>
<protein>
    <submittedName>
        <fullName evidence="3">Uncharacterized protein</fullName>
    </submittedName>
</protein>
<proteinExistence type="predicted"/>
<organism evidence="3 4">
    <name type="scientific">Trichomonas vaginalis (strain ATCC PRA-98 / G3)</name>
    <dbReference type="NCBI Taxonomy" id="412133"/>
    <lineage>
        <taxon>Eukaryota</taxon>
        <taxon>Metamonada</taxon>
        <taxon>Parabasalia</taxon>
        <taxon>Trichomonadida</taxon>
        <taxon>Trichomonadidae</taxon>
        <taxon>Trichomonas</taxon>
    </lineage>
</organism>
<dbReference type="InParanoid" id="A2DAR2"/>
<keyword evidence="4" id="KW-1185">Reference proteome</keyword>
<evidence type="ECO:0000256" key="1">
    <source>
        <dbReference type="SAM" id="MobiDB-lite"/>
    </source>
</evidence>
<dbReference type="EMBL" id="DS113183">
    <property type="protein sequence ID" value="EAY22565.1"/>
    <property type="molecule type" value="Genomic_DNA"/>
</dbReference>
<dbReference type="RefSeq" id="XP_001583551.1">
    <property type="nucleotide sequence ID" value="XM_001583501.1"/>
</dbReference>
<dbReference type="Proteomes" id="UP000001542">
    <property type="component" value="Unassembled WGS sequence"/>
</dbReference>
<keyword evidence="2" id="KW-0812">Transmembrane</keyword>
<dbReference type="KEGG" id="tva:5468121"/>
<evidence type="ECO:0000313" key="3">
    <source>
        <dbReference type="EMBL" id="EAY22565.1"/>
    </source>
</evidence>
<dbReference type="VEuPathDB" id="TrichDB:TVAG_035890"/>
<dbReference type="AlphaFoldDB" id="A2DAR2"/>
<keyword evidence="2" id="KW-1133">Transmembrane helix</keyword>
<feature type="compositionally biased region" description="Polar residues" evidence="1">
    <location>
        <begin position="1"/>
        <end position="18"/>
    </location>
</feature>
<reference evidence="3" key="1">
    <citation type="submission" date="2006-10" db="EMBL/GenBank/DDBJ databases">
        <authorList>
            <person name="Amadeo P."/>
            <person name="Zhao Q."/>
            <person name="Wortman J."/>
            <person name="Fraser-Liggett C."/>
            <person name="Carlton J."/>
        </authorList>
    </citation>
    <scope>NUCLEOTIDE SEQUENCE</scope>
    <source>
        <strain evidence="3">G3</strain>
    </source>
</reference>